<evidence type="ECO:0000256" key="1">
    <source>
        <dbReference type="ARBA" id="ARBA00012418"/>
    </source>
</evidence>
<protein>
    <recommendedName>
        <fullName evidence="1">DNA-directed RNA polymerase</fullName>
        <ecNumber evidence="1">2.7.7.6</ecNumber>
    </recommendedName>
</protein>
<dbReference type="InterPro" id="IPR001650">
    <property type="entry name" value="Helicase_C-like"/>
</dbReference>
<dbReference type="SUPFAM" id="SSF52540">
    <property type="entry name" value="P-loop containing nucleoside triphosphate hydrolases"/>
    <property type="match status" value="1"/>
</dbReference>
<dbReference type="EMBL" id="JADGJW010000106">
    <property type="protein sequence ID" value="KAJ3224079.1"/>
    <property type="molecule type" value="Genomic_DNA"/>
</dbReference>
<dbReference type="GO" id="GO:0006351">
    <property type="term" value="P:DNA-templated transcription"/>
    <property type="evidence" value="ECO:0007669"/>
    <property type="project" value="InterPro"/>
</dbReference>
<proteinExistence type="predicted"/>
<dbReference type="SMART" id="SM00487">
    <property type="entry name" value="DEXDc"/>
    <property type="match status" value="1"/>
</dbReference>
<accession>A0AAD5Y291</accession>
<dbReference type="InterPro" id="IPR007081">
    <property type="entry name" value="RNA_pol_Rpb1_5"/>
</dbReference>
<dbReference type="SUPFAM" id="SSF64484">
    <property type="entry name" value="beta and beta-prime subunits of DNA dependent RNA-polymerase"/>
    <property type="match status" value="1"/>
</dbReference>
<keyword evidence="4" id="KW-1185">Reference proteome</keyword>
<dbReference type="AlphaFoldDB" id="A0AAD5Y291"/>
<sequence>MDSNRNDKKDSNKDNNKDIIDRSVGINSIQSILKNATQSNLSFFHVAGNVESDSVLPRPSVADILDNSFVSKTSCTVRVKPGHEYGLRKRIMCTRVRDFVTHMNSSILNHHQDPWDCFWKEDIDKSYFRFYFDVRKMASLAITMKDIADTFQNCNVVYSPDFIGILDVFYERKGNWNNIILHLDNIIGGDEKIKNAIVVKDSEEVITLNVIGSSIECLANNHEHILFETLTVNDIPDIYMNFGIEAAREVIYDLLDSQKAGLVADFMCRSGEVVSIGRKSIKKFDRGFASYTFFERLALGFRELDTPRVDRLTSVYSKIWRGIRVDDDSYSLKIASEDNKQTVEPTDGPNDGEPVNDEFIDTDDNSINIQHNLILEESEDESEDSDMSGMYPNITKNIQTDIASMLEFRALDNKENLFRHQEFVRRYMSPFTPYKCLLIFHGLGSGKTLTSLKVAEDHYKHDRKKTIIITKGSSAEKNFKYQIQKFNIQCSDAKYYHYISLSNMISRTNNNELESIFSNAVVIMDEVHVIKNHIEEESVIGRLETCVNMAINSKFLFMTGTPMINNEDELNIIHKLCNTDSLLGYISYTRISINKPKYTVENIISVMGDYQIKEYLNESTRSNDIFKKITQISLFTTHDGYAGRELDSNVFHKKTLISMVVNNKIVKKGVQHVIKPEYKKYLKGDLLKKCSGKYYELLNIIKTHTSGKIFIFIEDVIGSGIKILHKILEENDYQFFVNDNITTDPYKRNFTTCTGNGIESPDNMSKINFFNSDENINGERLQILIGSKAIGESINLIGVKYFHYLSPHWNESMFIQSLGRTIRENSHDAFNEQHRYVKAYFHITILPSHLNTQSIDEYKCMISANKQEKIKSKELELIDISVDKHCYEPFDDYTKFNAISYYAYRMHNVNYAGIECIRNKQCNEFEDAMVRHIMINNILIHGKYVRCIEGKYKLVDNISIPYYTFNPIVKCTLFDVPFEKLVYDEKISFVERCIQENRIKYMEELLTLFLYYNGVFYHVLRYRHPSKKSYNASVIIPKQKMGPMRMFDGSKWEDVSVNDEQEVLRIYSQELERVQTAIDMHPIKYGIRSVLDNKIRVRGSVQKDRRKTQRGLELYSHSIDKLVDLATDYGLQITVRSKEALINSIAKFLSNNNLLIWL</sequence>
<dbReference type="Pfam" id="PF00271">
    <property type="entry name" value="Helicase_C"/>
    <property type="match status" value="1"/>
</dbReference>
<evidence type="ECO:0000313" key="3">
    <source>
        <dbReference type="EMBL" id="KAJ3224079.1"/>
    </source>
</evidence>
<reference evidence="3" key="1">
    <citation type="submission" date="2020-05" db="EMBL/GenBank/DDBJ databases">
        <title>Phylogenomic resolution of chytrid fungi.</title>
        <authorList>
            <person name="Stajich J.E."/>
            <person name="Amses K."/>
            <person name="Simmons R."/>
            <person name="Seto K."/>
            <person name="Myers J."/>
            <person name="Bonds A."/>
            <person name="Quandt C.A."/>
            <person name="Barry K."/>
            <person name="Liu P."/>
            <person name="Grigoriev I."/>
            <person name="Longcore J.E."/>
            <person name="James T.Y."/>
        </authorList>
    </citation>
    <scope>NUCLEOTIDE SEQUENCE</scope>
    <source>
        <strain evidence="3">JEL0476</strain>
    </source>
</reference>
<evidence type="ECO:0000313" key="4">
    <source>
        <dbReference type="Proteomes" id="UP001211065"/>
    </source>
</evidence>
<organism evidence="3 4">
    <name type="scientific">Clydaea vesicula</name>
    <dbReference type="NCBI Taxonomy" id="447962"/>
    <lineage>
        <taxon>Eukaryota</taxon>
        <taxon>Fungi</taxon>
        <taxon>Fungi incertae sedis</taxon>
        <taxon>Chytridiomycota</taxon>
        <taxon>Chytridiomycota incertae sedis</taxon>
        <taxon>Chytridiomycetes</taxon>
        <taxon>Lobulomycetales</taxon>
        <taxon>Lobulomycetaceae</taxon>
        <taxon>Clydaea</taxon>
    </lineage>
</organism>
<dbReference type="Proteomes" id="UP001211065">
    <property type="component" value="Unassembled WGS sequence"/>
</dbReference>
<name>A0AAD5Y291_9FUNG</name>
<dbReference type="InterPro" id="IPR014001">
    <property type="entry name" value="Helicase_ATP-bd"/>
</dbReference>
<dbReference type="CDD" id="cd18785">
    <property type="entry name" value="SF2_C"/>
    <property type="match status" value="1"/>
</dbReference>
<dbReference type="EC" id="2.7.7.6" evidence="1"/>
<evidence type="ECO:0000259" key="2">
    <source>
        <dbReference type="PROSITE" id="PS51192"/>
    </source>
</evidence>
<dbReference type="Gene3D" id="3.40.50.300">
    <property type="entry name" value="P-loop containing nucleotide triphosphate hydrolases"/>
    <property type="match status" value="2"/>
</dbReference>
<comment type="caution">
    <text evidence="3">The sequence shown here is derived from an EMBL/GenBank/DDBJ whole genome shotgun (WGS) entry which is preliminary data.</text>
</comment>
<dbReference type="InterPro" id="IPR027417">
    <property type="entry name" value="P-loop_NTPase"/>
</dbReference>
<gene>
    <name evidence="3" type="ORF">HK099_000291</name>
</gene>
<dbReference type="GO" id="GO:0003677">
    <property type="term" value="F:DNA binding"/>
    <property type="evidence" value="ECO:0007669"/>
    <property type="project" value="InterPro"/>
</dbReference>
<dbReference type="PROSITE" id="PS51192">
    <property type="entry name" value="HELICASE_ATP_BIND_1"/>
    <property type="match status" value="1"/>
</dbReference>
<dbReference type="Pfam" id="PF04998">
    <property type="entry name" value="RNA_pol_Rpb1_5"/>
    <property type="match status" value="1"/>
</dbReference>
<dbReference type="GO" id="GO:0003899">
    <property type="term" value="F:DNA-directed RNA polymerase activity"/>
    <property type="evidence" value="ECO:0007669"/>
    <property type="project" value="UniProtKB-EC"/>
</dbReference>
<feature type="domain" description="Helicase ATP-binding" evidence="2">
    <location>
        <begin position="428"/>
        <end position="580"/>
    </location>
</feature>